<name>A0A420EAH0_9SPHN</name>
<dbReference type="Pfam" id="PF00593">
    <property type="entry name" value="TonB_dep_Rec_b-barrel"/>
    <property type="match status" value="1"/>
</dbReference>
<dbReference type="InterPro" id="IPR010917">
    <property type="entry name" value="TonB_rcpt_CS"/>
</dbReference>
<comment type="subcellular location">
    <subcellularLocation>
        <location evidence="1 12">Cell outer membrane</location>
        <topology evidence="1 12">Multi-pass membrane protein</topology>
    </subcellularLocation>
</comment>
<dbReference type="EMBL" id="RAPF01000013">
    <property type="protein sequence ID" value="RKF17679.1"/>
    <property type="molecule type" value="Genomic_DNA"/>
</dbReference>
<dbReference type="InterPro" id="IPR036942">
    <property type="entry name" value="Beta-barrel_TonB_sf"/>
</dbReference>
<protein>
    <submittedName>
        <fullName evidence="18">TonB-dependent receptor</fullName>
    </submittedName>
</protein>
<evidence type="ECO:0000256" key="2">
    <source>
        <dbReference type="ARBA" id="ARBA00022448"/>
    </source>
</evidence>
<keyword evidence="8" id="KW-0406">Ion transport</keyword>
<dbReference type="InterPro" id="IPR012910">
    <property type="entry name" value="Plug_dom"/>
</dbReference>
<keyword evidence="4" id="KW-0410">Iron transport</keyword>
<dbReference type="InterPro" id="IPR018247">
    <property type="entry name" value="EF_Hand_1_Ca_BS"/>
</dbReference>
<reference evidence="18 19" key="1">
    <citation type="submission" date="2018-09" db="EMBL/GenBank/DDBJ databases">
        <title>Altererythrobacter spongiae sp. nov., isolated from a marine sponge.</title>
        <authorList>
            <person name="Zhuang L."/>
            <person name="Luo L."/>
        </authorList>
    </citation>
    <scope>NUCLEOTIDE SEQUENCE [LARGE SCALE GENOMIC DNA]</scope>
    <source>
        <strain evidence="18 19">HN-Y73</strain>
    </source>
</reference>
<evidence type="ECO:0000256" key="1">
    <source>
        <dbReference type="ARBA" id="ARBA00004571"/>
    </source>
</evidence>
<keyword evidence="6 15" id="KW-0732">Signal</keyword>
<evidence type="ECO:0000256" key="8">
    <source>
        <dbReference type="ARBA" id="ARBA00023065"/>
    </source>
</evidence>
<feature type="domain" description="TonB-dependent receptor-like beta-barrel" evidence="16">
    <location>
        <begin position="270"/>
        <end position="742"/>
    </location>
</feature>
<dbReference type="AlphaFoldDB" id="A0A420EAH0"/>
<evidence type="ECO:0000256" key="14">
    <source>
        <dbReference type="RuleBase" id="RU003357"/>
    </source>
</evidence>
<evidence type="ECO:0000256" key="13">
    <source>
        <dbReference type="PROSITE-ProRule" id="PRU10144"/>
    </source>
</evidence>
<dbReference type="PANTHER" id="PTHR32552:SF81">
    <property type="entry name" value="TONB-DEPENDENT OUTER MEMBRANE RECEPTOR"/>
    <property type="match status" value="1"/>
</dbReference>
<dbReference type="PANTHER" id="PTHR32552">
    <property type="entry name" value="FERRICHROME IRON RECEPTOR-RELATED"/>
    <property type="match status" value="1"/>
</dbReference>
<dbReference type="PROSITE" id="PS52016">
    <property type="entry name" value="TONB_DEPENDENT_REC_3"/>
    <property type="match status" value="1"/>
</dbReference>
<comment type="caution">
    <text evidence="18">The sequence shown here is derived from an EMBL/GenBank/DDBJ whole genome shotgun (WGS) entry which is preliminary data.</text>
</comment>
<keyword evidence="10 12" id="KW-0472">Membrane</keyword>
<dbReference type="GO" id="GO:0006826">
    <property type="term" value="P:iron ion transport"/>
    <property type="evidence" value="ECO:0007669"/>
    <property type="project" value="UniProtKB-KW"/>
</dbReference>
<evidence type="ECO:0000256" key="4">
    <source>
        <dbReference type="ARBA" id="ARBA00022496"/>
    </source>
</evidence>
<dbReference type="Proteomes" id="UP000284395">
    <property type="component" value="Unassembled WGS sequence"/>
</dbReference>
<dbReference type="SUPFAM" id="SSF56935">
    <property type="entry name" value="Porins"/>
    <property type="match status" value="1"/>
</dbReference>
<proteinExistence type="inferred from homology"/>
<evidence type="ECO:0000259" key="16">
    <source>
        <dbReference type="Pfam" id="PF00593"/>
    </source>
</evidence>
<feature type="chain" id="PRO_5019250535" evidence="15">
    <location>
        <begin position="32"/>
        <end position="800"/>
    </location>
</feature>
<evidence type="ECO:0000256" key="5">
    <source>
        <dbReference type="ARBA" id="ARBA00022692"/>
    </source>
</evidence>
<accession>A0A420EAH0</accession>
<keyword evidence="3 12" id="KW-1134">Transmembrane beta strand</keyword>
<dbReference type="GO" id="GO:0009279">
    <property type="term" value="C:cell outer membrane"/>
    <property type="evidence" value="ECO:0007669"/>
    <property type="project" value="UniProtKB-SubCell"/>
</dbReference>
<feature type="signal peptide" evidence="15">
    <location>
        <begin position="1"/>
        <end position="31"/>
    </location>
</feature>
<dbReference type="InterPro" id="IPR039426">
    <property type="entry name" value="TonB-dep_rcpt-like"/>
</dbReference>
<evidence type="ECO:0000256" key="11">
    <source>
        <dbReference type="ARBA" id="ARBA00023237"/>
    </source>
</evidence>
<gene>
    <name evidence="18" type="ORF">D6851_16155</name>
</gene>
<dbReference type="OrthoDB" id="9760333at2"/>
<feature type="domain" description="TonB-dependent receptor plug" evidence="17">
    <location>
        <begin position="71"/>
        <end position="179"/>
    </location>
</feature>
<feature type="short sequence motif" description="TonB C-terminal box" evidence="13">
    <location>
        <begin position="783"/>
        <end position="800"/>
    </location>
</feature>
<evidence type="ECO:0000259" key="17">
    <source>
        <dbReference type="Pfam" id="PF07715"/>
    </source>
</evidence>
<evidence type="ECO:0000256" key="9">
    <source>
        <dbReference type="ARBA" id="ARBA00023077"/>
    </source>
</evidence>
<keyword evidence="9 14" id="KW-0798">TonB box</keyword>
<dbReference type="RefSeq" id="WP_120325958.1">
    <property type="nucleotide sequence ID" value="NZ_RAPF01000013.1"/>
</dbReference>
<dbReference type="CDD" id="cd01347">
    <property type="entry name" value="ligand_gated_channel"/>
    <property type="match status" value="1"/>
</dbReference>
<evidence type="ECO:0000313" key="19">
    <source>
        <dbReference type="Proteomes" id="UP000284395"/>
    </source>
</evidence>
<keyword evidence="18" id="KW-0675">Receptor</keyword>
<comment type="similarity">
    <text evidence="12 14">Belongs to the TonB-dependent receptor family.</text>
</comment>
<dbReference type="Pfam" id="PF07715">
    <property type="entry name" value="Plug"/>
    <property type="match status" value="1"/>
</dbReference>
<evidence type="ECO:0000256" key="3">
    <source>
        <dbReference type="ARBA" id="ARBA00022452"/>
    </source>
</evidence>
<organism evidence="18 19">
    <name type="scientific">Altericroceibacterium spongiae</name>
    <dbReference type="NCBI Taxonomy" id="2320269"/>
    <lineage>
        <taxon>Bacteria</taxon>
        <taxon>Pseudomonadati</taxon>
        <taxon>Pseudomonadota</taxon>
        <taxon>Alphaproteobacteria</taxon>
        <taxon>Sphingomonadales</taxon>
        <taxon>Erythrobacteraceae</taxon>
        <taxon>Altericroceibacterium</taxon>
    </lineage>
</organism>
<keyword evidence="2 12" id="KW-0813">Transport</keyword>
<keyword evidence="7" id="KW-0408">Iron</keyword>
<evidence type="ECO:0000256" key="10">
    <source>
        <dbReference type="ARBA" id="ARBA00023136"/>
    </source>
</evidence>
<dbReference type="InterPro" id="IPR000531">
    <property type="entry name" value="Beta-barrel_TonB"/>
</dbReference>
<evidence type="ECO:0000256" key="7">
    <source>
        <dbReference type="ARBA" id="ARBA00023004"/>
    </source>
</evidence>
<sequence length="800" mass="85865">MKAHIFAASRHAWLIGSALSGTILVTSPAAAQDDQADRPPERTAQATANAVAAQNGGEILVTARRREERLVDVPVAVTTYSGEQLARSGAGDITEIAQTTPNVTLEPSRGTNSTLSAFIRGIGQQDPVSGFEQGVGIYLDDVYLNRPQAAVLDIYDVERVEVLRGPQGTLYGRNTIGGAVKYVTKPLPDEFALKVRGTYGSYDQADAVVTVSTPLSDAVRVGAAGARLSRGGFGTNLTTGEDNYNKDIWAARGTLEFGEKGGPVLVRLSGDYTKDNSNSRGGHRIIPGRVSGAPVLDDVYDTRGGLNDPTQEVEAYGLSANATFELSDALTLRSITAWRKDDSASPIDFDALSAVDVDVPAYYRNEQFSQEVQLLWDDGGPLSGLLGAYYLDASADTQFDVRLFTTLDGLTAFTQADVDTKTFAVFGDFTYDFTERLSLSLGGRYTWDKRSADILRQNYLGGGSPVFGGAGTPFGTPSTDFSGSEKFTKFTPRASLSFKPSRDHNIYASYSQGFKGGGFDPRGVGVNAPDLDENGTVDESEITEFLSFKPETVDSYELGYKGSLMNGALYVALAAFRMDYKDVQIPGSSGCTVNGVATFCGVITNAGKARFQGFEFETNARLARDFASLGDELRLMGSVGYIDAKYKEYITQIAGEGPVDVADNRKVQNTPEWTASGTLNYTTPLGAGSLSLGSTVSYRSKTYQFEIPNPYIDQDGYALLDASIVYTAPDDRWSLGIHGKNLTDKRYKTSGYTFIGADPVTGEILTDGSGNLIPTLGTEGTLTAFYGNPRQVFVTATVKF</sequence>
<evidence type="ECO:0000256" key="6">
    <source>
        <dbReference type="ARBA" id="ARBA00022729"/>
    </source>
</evidence>
<keyword evidence="11 12" id="KW-0998">Cell outer membrane</keyword>
<evidence type="ECO:0000256" key="12">
    <source>
        <dbReference type="PROSITE-ProRule" id="PRU01360"/>
    </source>
</evidence>
<dbReference type="Gene3D" id="2.40.170.20">
    <property type="entry name" value="TonB-dependent receptor, beta-barrel domain"/>
    <property type="match status" value="1"/>
</dbReference>
<evidence type="ECO:0000313" key="18">
    <source>
        <dbReference type="EMBL" id="RKF17679.1"/>
    </source>
</evidence>
<dbReference type="PROSITE" id="PS01156">
    <property type="entry name" value="TONB_DEPENDENT_REC_2"/>
    <property type="match status" value="1"/>
</dbReference>
<evidence type="ECO:0000256" key="15">
    <source>
        <dbReference type="SAM" id="SignalP"/>
    </source>
</evidence>
<dbReference type="PROSITE" id="PS00018">
    <property type="entry name" value="EF_HAND_1"/>
    <property type="match status" value="1"/>
</dbReference>
<keyword evidence="19" id="KW-1185">Reference proteome</keyword>
<keyword evidence="5 12" id="KW-0812">Transmembrane</keyword>